<protein>
    <recommendedName>
        <fullName evidence="6">Neprosin domain-containing protein</fullName>
    </recommendedName>
</protein>
<dbReference type="EMBL" id="SRPY01000774">
    <property type="protein sequence ID" value="KAG5917949.1"/>
    <property type="molecule type" value="Genomic_DNA"/>
</dbReference>
<dbReference type="Proteomes" id="UP000811619">
    <property type="component" value="Unassembled WGS sequence"/>
</dbReference>
<comment type="caution">
    <text evidence="4">The sequence shown here is derived from an EMBL/GenBank/DDBJ whole genome shotgun (WGS) entry which is preliminary data.</text>
</comment>
<dbReference type="PANTHER" id="PTHR33657">
    <property type="entry name" value="DOMAIN PROTEIN, PUTATIVE (AFU_ORTHOLOGUE AFUA_5G00600)-RELATED"/>
    <property type="match status" value="1"/>
</dbReference>
<organism evidence="4 5">
    <name type="scientific">Claviceps africana</name>
    <dbReference type="NCBI Taxonomy" id="83212"/>
    <lineage>
        <taxon>Eukaryota</taxon>
        <taxon>Fungi</taxon>
        <taxon>Dikarya</taxon>
        <taxon>Ascomycota</taxon>
        <taxon>Pezizomycotina</taxon>
        <taxon>Sordariomycetes</taxon>
        <taxon>Hypocreomycetidae</taxon>
        <taxon>Hypocreales</taxon>
        <taxon>Clavicipitaceae</taxon>
        <taxon>Claviceps</taxon>
    </lineage>
</organism>
<dbReference type="PANTHER" id="PTHR33657:SF8">
    <property type="entry name" value="DOMAIN PROTEIN, PUTATIVE (AFU_ORTHOLOGUE AFUA_5G00600)-RELATED"/>
    <property type="match status" value="1"/>
</dbReference>
<feature type="chain" id="PRO_5035424693" description="Neprosin domain-containing protein" evidence="3">
    <location>
        <begin position="26"/>
        <end position="245"/>
    </location>
</feature>
<feature type="signal peptide" evidence="3">
    <location>
        <begin position="1"/>
        <end position="25"/>
    </location>
</feature>
<evidence type="ECO:0000256" key="1">
    <source>
        <dbReference type="ARBA" id="ARBA00009520"/>
    </source>
</evidence>
<sequence>MQLKQLLAWPCLLSGFMATANPILARGLGVPHDSIAPLPESLPDNVVGRNMKKFQPRFNTEGEGCWPYPAVDSKGDYSGGLKPSGPEGGDCNNSVGQVYIRAATYKGHHAFMYAWFLPKNQNGAGDGHRYDWQCAIVWVDEPESPDAKIQAVSTSHYETYETRTDLSTISFDGTHPLLGYWYSQEWDNGLHYLGFTTVTGGLHPAVEWSMLNQLERTALYTTDWSNVMFPLGYYRDVFLQRAYPF</sequence>
<dbReference type="Pfam" id="PF05630">
    <property type="entry name" value="NPP1"/>
    <property type="match status" value="1"/>
</dbReference>
<accession>A0A8K0NGD0</accession>
<dbReference type="AlphaFoldDB" id="A0A8K0NGD0"/>
<comment type="similarity">
    <text evidence="1">Belongs to the Necrosis inducing protein (NPP1) family.</text>
</comment>
<evidence type="ECO:0000313" key="4">
    <source>
        <dbReference type="EMBL" id="KAG5917949.1"/>
    </source>
</evidence>
<keyword evidence="2" id="KW-0843">Virulence</keyword>
<dbReference type="PIRSF" id="PIRSF029958">
    <property type="entry name" value="Necrosis-inducing_protein"/>
    <property type="match status" value="1"/>
</dbReference>
<reference evidence="4" key="1">
    <citation type="journal article" date="2020" name="bioRxiv">
        <title>Whole genome comparisons of ergot fungi reveals the divergence and evolution of species within the genus Claviceps are the result of varying mechanisms driving genome evolution and host range expansion.</title>
        <authorList>
            <person name="Wyka S.A."/>
            <person name="Mondo S.J."/>
            <person name="Liu M."/>
            <person name="Dettman J."/>
            <person name="Nalam V."/>
            <person name="Broders K.D."/>
        </authorList>
    </citation>
    <scope>NUCLEOTIDE SEQUENCE</scope>
    <source>
        <strain evidence="4">CCC 489</strain>
    </source>
</reference>
<dbReference type="OrthoDB" id="89086at2759"/>
<evidence type="ECO:0000256" key="2">
    <source>
        <dbReference type="ARBA" id="ARBA00023026"/>
    </source>
</evidence>
<proteinExistence type="inferred from homology"/>
<keyword evidence="3" id="KW-0732">Signal</keyword>
<evidence type="ECO:0008006" key="6">
    <source>
        <dbReference type="Google" id="ProtNLM"/>
    </source>
</evidence>
<keyword evidence="5" id="KW-1185">Reference proteome</keyword>
<evidence type="ECO:0000256" key="3">
    <source>
        <dbReference type="SAM" id="SignalP"/>
    </source>
</evidence>
<dbReference type="InterPro" id="IPR008701">
    <property type="entry name" value="NPP1"/>
</dbReference>
<gene>
    <name evidence="4" type="ORF">E4U42_007060</name>
</gene>
<evidence type="ECO:0000313" key="5">
    <source>
        <dbReference type="Proteomes" id="UP000811619"/>
    </source>
</evidence>
<name>A0A8K0NGD0_9HYPO</name>